<gene>
    <name evidence="3" type="ORF">CAMPLR22A2D_LOCUS3421</name>
</gene>
<evidence type="ECO:0000259" key="2">
    <source>
        <dbReference type="Pfam" id="PF04195"/>
    </source>
</evidence>
<feature type="domain" description="Transposase (putative) gypsy type" evidence="2">
    <location>
        <begin position="59"/>
        <end position="124"/>
    </location>
</feature>
<evidence type="ECO:0000313" key="3">
    <source>
        <dbReference type="EMBL" id="SPT18808.1"/>
    </source>
</evidence>
<reference evidence="3 4" key="1">
    <citation type="submission" date="2018-05" db="EMBL/GenBank/DDBJ databases">
        <authorList>
            <person name="Thind KAUR A."/>
        </authorList>
    </citation>
    <scope>NUCLEOTIDE SEQUENCE [LARGE SCALE GENOMIC DNA]</scope>
</reference>
<accession>A0A7H4LJM0</accession>
<evidence type="ECO:0000313" key="4">
    <source>
        <dbReference type="Proteomes" id="UP000280104"/>
    </source>
</evidence>
<dbReference type="InterPro" id="IPR007321">
    <property type="entry name" value="Transposase_28"/>
</dbReference>
<dbReference type="PANTHER" id="PTHR33026:SF7">
    <property type="entry name" value="OS03G0100275 PROTEIN"/>
    <property type="match status" value="1"/>
</dbReference>
<sequence>MPPKAPKAPITCNWMRSNVIDDTLADFVKTGYLPKKEIMSYRAPDPSEERPQPRDGEVVIFADHMSRGFAPPGSKFFRDVLNFFDLQPQDIGPNSVSNICNFRVFCKVYLGKEPSLLLFRELFYQNRQNECANGPSLELGGISVQRRRDCLFPYAEPPSHPKDWNQTWFYCQDSSPADESPLPSFRAARLEPSHPLLDKLTQAERRPLIPTINKIKALLGNGLNGIDLVRVWISWRVIPLSRRPGLMCAYTGRKDDPLRHSPNDLREDVVDDMTKSLLNESLADCGRTGLAPFCQANPAPAANDKFWKVKYDHEAAKKARKAKKAARRAAPRKKGSRPTASELLQLSDSSESEEDDTGASNPVTEEIHESRRHTRTNKDADLSSGLPEASRKRRNECPGKTQQEGEEE</sequence>
<dbReference type="Proteomes" id="UP000280104">
    <property type="component" value="Chromosome II"/>
</dbReference>
<evidence type="ECO:0000256" key="1">
    <source>
        <dbReference type="SAM" id="MobiDB-lite"/>
    </source>
</evidence>
<dbReference type="PANTHER" id="PTHR33026">
    <property type="entry name" value="OS06G0360600 PROTEIN"/>
    <property type="match status" value="1"/>
</dbReference>
<proteinExistence type="predicted"/>
<protein>
    <recommendedName>
        <fullName evidence="2">Transposase (putative) gypsy type domain-containing protein</fullName>
    </recommendedName>
</protein>
<organism evidence="3 4">
    <name type="scientific">Triticum aestivum</name>
    <name type="common">Wheat</name>
    <dbReference type="NCBI Taxonomy" id="4565"/>
    <lineage>
        <taxon>Eukaryota</taxon>
        <taxon>Viridiplantae</taxon>
        <taxon>Streptophyta</taxon>
        <taxon>Embryophyta</taxon>
        <taxon>Tracheophyta</taxon>
        <taxon>Spermatophyta</taxon>
        <taxon>Magnoliopsida</taxon>
        <taxon>Liliopsida</taxon>
        <taxon>Poales</taxon>
        <taxon>Poaceae</taxon>
        <taxon>BOP clade</taxon>
        <taxon>Pooideae</taxon>
        <taxon>Triticodae</taxon>
        <taxon>Triticeae</taxon>
        <taxon>Triticinae</taxon>
        <taxon>Triticum</taxon>
    </lineage>
</organism>
<feature type="region of interest" description="Disordered" evidence="1">
    <location>
        <begin position="317"/>
        <end position="408"/>
    </location>
</feature>
<dbReference type="AlphaFoldDB" id="A0A7H4LJM0"/>
<feature type="compositionally biased region" description="Basic residues" evidence="1">
    <location>
        <begin position="318"/>
        <end position="336"/>
    </location>
</feature>
<dbReference type="EMBL" id="LS480641">
    <property type="protein sequence ID" value="SPT18808.1"/>
    <property type="molecule type" value="Genomic_DNA"/>
</dbReference>
<dbReference type="Pfam" id="PF04195">
    <property type="entry name" value="Transposase_28"/>
    <property type="match status" value="1"/>
</dbReference>
<name>A0A7H4LJM0_WHEAT</name>